<dbReference type="EMBL" id="JALBWM010000322">
    <property type="protein sequence ID" value="MCO1337062.1"/>
    <property type="molecule type" value="Genomic_DNA"/>
</dbReference>
<keyword evidence="1" id="KW-1133">Transmembrane helix</keyword>
<evidence type="ECO:0000313" key="2">
    <source>
        <dbReference type="EMBL" id="MCO1337062.1"/>
    </source>
</evidence>
<dbReference type="AlphaFoldDB" id="A0A9X2J6W0"/>
<sequence length="139" mass="15475">MRPFIVLLLSISLGKLAHLLSPSLGNGVFLIALIFLGVVPYLLVPIRSEFFRKKIALWAKGSNIKIVNIESKSLFKGRLFWRVSDAQNVFFVKATDTRYWAACGSWLLGAYSGSVLIYKVVGRDLRLISVCNDAGLQVK</sequence>
<keyword evidence="3" id="KW-1185">Reference proteome</keyword>
<feature type="transmembrane region" description="Helical" evidence="1">
    <location>
        <begin position="27"/>
        <end position="44"/>
    </location>
</feature>
<organism evidence="2 3">
    <name type="scientific">Microbulbifer okhotskensis</name>
    <dbReference type="NCBI Taxonomy" id="2926617"/>
    <lineage>
        <taxon>Bacteria</taxon>
        <taxon>Pseudomonadati</taxon>
        <taxon>Pseudomonadota</taxon>
        <taxon>Gammaproteobacteria</taxon>
        <taxon>Cellvibrionales</taxon>
        <taxon>Microbulbiferaceae</taxon>
        <taxon>Microbulbifer</taxon>
    </lineage>
</organism>
<dbReference type="RefSeq" id="WP_252473263.1">
    <property type="nucleotide sequence ID" value="NZ_JALBWM010000322.1"/>
</dbReference>
<keyword evidence="1" id="KW-0812">Transmembrane</keyword>
<gene>
    <name evidence="2" type="ORF">MO867_22315</name>
</gene>
<comment type="caution">
    <text evidence="2">The sequence shown here is derived from an EMBL/GenBank/DDBJ whole genome shotgun (WGS) entry which is preliminary data.</text>
</comment>
<dbReference type="Proteomes" id="UP001139028">
    <property type="component" value="Unassembled WGS sequence"/>
</dbReference>
<name>A0A9X2J6W0_9GAMM</name>
<evidence type="ECO:0000256" key="1">
    <source>
        <dbReference type="SAM" id="Phobius"/>
    </source>
</evidence>
<evidence type="ECO:0000313" key="3">
    <source>
        <dbReference type="Proteomes" id="UP001139028"/>
    </source>
</evidence>
<keyword evidence="1" id="KW-0472">Membrane</keyword>
<protein>
    <submittedName>
        <fullName evidence="2">Uncharacterized protein</fullName>
    </submittedName>
</protein>
<reference evidence="2" key="1">
    <citation type="journal article" date="2022" name="Arch. Microbiol.">
        <title>Microbulbifer okhotskensis sp. nov., isolated from a deep bottom sediment of the Okhotsk Sea.</title>
        <authorList>
            <person name="Romanenko L."/>
            <person name="Kurilenko V."/>
            <person name="Otstavnykh N."/>
            <person name="Velansky P."/>
            <person name="Isaeva M."/>
            <person name="Mikhailov V."/>
        </authorList>
    </citation>
    <scope>NUCLEOTIDE SEQUENCE</scope>
    <source>
        <strain evidence="2">OS29</strain>
    </source>
</reference>
<proteinExistence type="predicted"/>
<accession>A0A9X2J6W0</accession>